<evidence type="ECO:0000256" key="7">
    <source>
        <dbReference type="RuleBase" id="RU363032"/>
    </source>
</evidence>
<evidence type="ECO:0000259" key="8">
    <source>
        <dbReference type="PROSITE" id="PS50928"/>
    </source>
</evidence>
<evidence type="ECO:0000256" key="4">
    <source>
        <dbReference type="ARBA" id="ARBA00022692"/>
    </source>
</evidence>
<keyword evidence="6 7" id="KW-0472">Membrane</keyword>
<feature type="transmembrane region" description="Helical" evidence="7">
    <location>
        <begin position="155"/>
        <end position="183"/>
    </location>
</feature>
<sequence length="284" mass="30148">MTTVGTKAGARLDSGAAHAGGAARARRWAMVAATRLGLLVVLLAAWQVAATVQPNPHLPPPMSILDAARRLFVTGGAYLSPETAWLGNALPTIARALAGFALGSLWGVTLGVVVGLSRPFRVGTGWVIEFLRALPASAVLPLFIVVLGGTDAMRIAFIAWTLSLYLVINAAGGVASVEPTLILMGRSLRLRRAAIVRRIILPAALPQIFAGLRIGTNSAIILAIVSELFVASDGIGYQIRLTGSSFDYRAMWAWILLLSLVGVAINVVVELVERRVLGWHRRSH</sequence>
<proteinExistence type="inferred from homology"/>
<evidence type="ECO:0000256" key="3">
    <source>
        <dbReference type="ARBA" id="ARBA00022475"/>
    </source>
</evidence>
<feature type="transmembrane region" description="Helical" evidence="7">
    <location>
        <begin position="251"/>
        <end position="272"/>
    </location>
</feature>
<dbReference type="EMBL" id="BAAAQT010000008">
    <property type="protein sequence ID" value="GAA2176043.1"/>
    <property type="molecule type" value="Genomic_DNA"/>
</dbReference>
<evidence type="ECO:0000256" key="5">
    <source>
        <dbReference type="ARBA" id="ARBA00022989"/>
    </source>
</evidence>
<dbReference type="Proteomes" id="UP001501599">
    <property type="component" value="Unassembled WGS sequence"/>
</dbReference>
<gene>
    <name evidence="9" type="ORF">GCM10009846_28290</name>
</gene>
<dbReference type="Pfam" id="PF00528">
    <property type="entry name" value="BPD_transp_1"/>
    <property type="match status" value="1"/>
</dbReference>
<comment type="similarity">
    <text evidence="7">Belongs to the binding-protein-dependent transport system permease family.</text>
</comment>
<protein>
    <submittedName>
        <fullName evidence="9">ABC transporter permease</fullName>
    </submittedName>
</protein>
<comment type="subcellular location">
    <subcellularLocation>
        <location evidence="1 7">Cell membrane</location>
        <topology evidence="1 7">Multi-pass membrane protein</topology>
    </subcellularLocation>
</comment>
<evidence type="ECO:0000256" key="6">
    <source>
        <dbReference type="ARBA" id="ARBA00023136"/>
    </source>
</evidence>
<dbReference type="Gene3D" id="1.10.3720.10">
    <property type="entry name" value="MetI-like"/>
    <property type="match status" value="1"/>
</dbReference>
<keyword evidence="2 7" id="KW-0813">Transport</keyword>
<feature type="transmembrane region" description="Helical" evidence="7">
    <location>
        <begin position="28"/>
        <end position="49"/>
    </location>
</feature>
<accession>A0ABN3AXF5</accession>
<reference evidence="9 10" key="1">
    <citation type="journal article" date="2019" name="Int. J. Syst. Evol. Microbiol.">
        <title>The Global Catalogue of Microorganisms (GCM) 10K type strain sequencing project: providing services to taxonomists for standard genome sequencing and annotation.</title>
        <authorList>
            <consortium name="The Broad Institute Genomics Platform"/>
            <consortium name="The Broad Institute Genome Sequencing Center for Infectious Disease"/>
            <person name="Wu L."/>
            <person name="Ma J."/>
        </authorList>
    </citation>
    <scope>NUCLEOTIDE SEQUENCE [LARGE SCALE GENOMIC DNA]</scope>
    <source>
        <strain evidence="9 10">JCM 16026</strain>
    </source>
</reference>
<dbReference type="PANTHER" id="PTHR30151">
    <property type="entry name" value="ALKANE SULFONATE ABC TRANSPORTER-RELATED, MEMBRANE SUBUNIT"/>
    <property type="match status" value="1"/>
</dbReference>
<keyword evidence="4 7" id="KW-0812">Transmembrane</keyword>
<evidence type="ECO:0000313" key="9">
    <source>
        <dbReference type="EMBL" id="GAA2176043.1"/>
    </source>
</evidence>
<dbReference type="PANTHER" id="PTHR30151:SF0">
    <property type="entry name" value="ABC TRANSPORTER PERMEASE PROTEIN MJ0413-RELATED"/>
    <property type="match status" value="1"/>
</dbReference>
<feature type="transmembrane region" description="Helical" evidence="7">
    <location>
        <begin position="204"/>
        <end position="231"/>
    </location>
</feature>
<evidence type="ECO:0000256" key="1">
    <source>
        <dbReference type="ARBA" id="ARBA00004651"/>
    </source>
</evidence>
<dbReference type="SUPFAM" id="SSF161098">
    <property type="entry name" value="MetI-like"/>
    <property type="match status" value="1"/>
</dbReference>
<keyword evidence="3" id="KW-1003">Cell membrane</keyword>
<name>A0ABN3AXF5_9MICO</name>
<evidence type="ECO:0000313" key="10">
    <source>
        <dbReference type="Proteomes" id="UP001501599"/>
    </source>
</evidence>
<dbReference type="CDD" id="cd06261">
    <property type="entry name" value="TM_PBP2"/>
    <property type="match status" value="1"/>
</dbReference>
<comment type="caution">
    <text evidence="9">The sequence shown here is derived from an EMBL/GenBank/DDBJ whole genome shotgun (WGS) entry which is preliminary data.</text>
</comment>
<organism evidence="9 10">
    <name type="scientific">Agrococcus versicolor</name>
    <dbReference type="NCBI Taxonomy" id="501482"/>
    <lineage>
        <taxon>Bacteria</taxon>
        <taxon>Bacillati</taxon>
        <taxon>Actinomycetota</taxon>
        <taxon>Actinomycetes</taxon>
        <taxon>Micrococcales</taxon>
        <taxon>Microbacteriaceae</taxon>
        <taxon>Agrococcus</taxon>
    </lineage>
</organism>
<keyword evidence="5 7" id="KW-1133">Transmembrane helix</keyword>
<dbReference type="PROSITE" id="PS50928">
    <property type="entry name" value="ABC_TM1"/>
    <property type="match status" value="1"/>
</dbReference>
<dbReference type="RefSeq" id="WP_344344735.1">
    <property type="nucleotide sequence ID" value="NZ_BAAAQT010000008.1"/>
</dbReference>
<feature type="domain" description="ABC transmembrane type-1" evidence="8">
    <location>
        <begin position="89"/>
        <end position="273"/>
    </location>
</feature>
<feature type="transmembrane region" description="Helical" evidence="7">
    <location>
        <begin position="93"/>
        <end position="114"/>
    </location>
</feature>
<dbReference type="InterPro" id="IPR000515">
    <property type="entry name" value="MetI-like"/>
</dbReference>
<evidence type="ECO:0000256" key="2">
    <source>
        <dbReference type="ARBA" id="ARBA00022448"/>
    </source>
</evidence>
<keyword evidence="10" id="KW-1185">Reference proteome</keyword>
<feature type="transmembrane region" description="Helical" evidence="7">
    <location>
        <begin position="126"/>
        <end position="149"/>
    </location>
</feature>
<dbReference type="InterPro" id="IPR035906">
    <property type="entry name" value="MetI-like_sf"/>
</dbReference>